<dbReference type="PANTHER" id="PTHR30486:SF6">
    <property type="entry name" value="TYPE IV PILUS RETRACTATION ATPASE PILT"/>
    <property type="match status" value="1"/>
</dbReference>
<sequence length="496" mass="53618">MPRLDAFIERLHQRRADSLQAVPGRPLTLVRGSQVGNLTAKPLGPPQIRALLAEVVDPSVADRLVRESRLDFPYRAPTGPVRIEWSNDGEQPSFTVVPDEDSAGGMSSEAEASTRSDAPPSSSTASAAPEIDPEARRALDDLLRAMVDAGASDLHLRVGEPPILRKDGSLERMDRPALGADLLGAMHRSVMPDEDRVRFDRSGDADYAHEITGLARFRANAAMDRNGPMGVFRVIPDAIPTCEQMGIAPELQKLCFLHKGLVLVTGPTGSGKSTTLAAMVDLMNEERSDHILTIEDPIEFVHPSKGCLVTHRQVGLHTESFKSGLRAALREDPDIVLIGELRDLETVAIAIETAETGHLVFGTLHTTTAASTVDRLIDQFPADQQSQIRVMLSESLRGVISQTLCKRVGGGRVAAREVLLSTSAVSNLIREGKTFQLPSIMQTSRKHGMITLNDALLELVDEGLVASDEAWRKAVDKPGIEAGLKTRGLPIPRAGD</sequence>
<dbReference type="InterPro" id="IPR006321">
    <property type="entry name" value="PilT/PilU"/>
</dbReference>
<dbReference type="EMBL" id="JBBHLI010000013">
    <property type="protein sequence ID" value="MEK9502676.1"/>
    <property type="molecule type" value="Genomic_DNA"/>
</dbReference>
<feature type="domain" description="Bacterial type II secretion system protein E" evidence="3">
    <location>
        <begin position="329"/>
        <end position="343"/>
    </location>
</feature>
<evidence type="ECO:0000256" key="2">
    <source>
        <dbReference type="SAM" id="MobiDB-lite"/>
    </source>
</evidence>
<reference evidence="4 5" key="1">
    <citation type="submission" date="2024-02" db="EMBL/GenBank/DDBJ databases">
        <title>A novel Gemmatimonadota bacterium.</title>
        <authorList>
            <person name="Du Z.-J."/>
            <person name="Ye Y.-Q."/>
        </authorList>
    </citation>
    <scope>NUCLEOTIDE SEQUENCE [LARGE SCALE GENOMIC DNA]</scope>
    <source>
        <strain evidence="4 5">DH-20</strain>
    </source>
</reference>
<dbReference type="InterPro" id="IPR001482">
    <property type="entry name" value="T2SS/T4SS_dom"/>
</dbReference>
<dbReference type="SUPFAM" id="SSF52540">
    <property type="entry name" value="P-loop containing nucleoside triphosphate hydrolases"/>
    <property type="match status" value="1"/>
</dbReference>
<dbReference type="InterPro" id="IPR027417">
    <property type="entry name" value="P-loop_NTPase"/>
</dbReference>
<gene>
    <name evidence="4" type="ORF">WI372_16900</name>
</gene>
<dbReference type="NCBIfam" id="TIGR01420">
    <property type="entry name" value="pilT_fam"/>
    <property type="match status" value="1"/>
</dbReference>
<dbReference type="PROSITE" id="PS00662">
    <property type="entry name" value="T2SP_E"/>
    <property type="match status" value="1"/>
</dbReference>
<keyword evidence="5" id="KW-1185">Reference proteome</keyword>
<dbReference type="Gene3D" id="3.30.450.90">
    <property type="match status" value="1"/>
</dbReference>
<dbReference type="Gene3D" id="3.40.50.300">
    <property type="entry name" value="P-loop containing nucleotide triphosphate hydrolases"/>
    <property type="match status" value="1"/>
</dbReference>
<dbReference type="Pfam" id="PF00437">
    <property type="entry name" value="T2SSE"/>
    <property type="match status" value="1"/>
</dbReference>
<feature type="compositionally biased region" description="Low complexity" evidence="2">
    <location>
        <begin position="103"/>
        <end position="129"/>
    </location>
</feature>
<feature type="region of interest" description="Disordered" evidence="2">
    <location>
        <begin position="77"/>
        <end position="133"/>
    </location>
</feature>
<accession>A0ABU9ED56</accession>
<dbReference type="Proteomes" id="UP001484239">
    <property type="component" value="Unassembled WGS sequence"/>
</dbReference>
<name>A0ABU9ED56_9BACT</name>
<evidence type="ECO:0000259" key="3">
    <source>
        <dbReference type="PROSITE" id="PS00662"/>
    </source>
</evidence>
<dbReference type="InterPro" id="IPR050921">
    <property type="entry name" value="T4SS_GSP_E_ATPase"/>
</dbReference>
<dbReference type="CDD" id="cd01131">
    <property type="entry name" value="PilT"/>
    <property type="match status" value="1"/>
</dbReference>
<evidence type="ECO:0000256" key="1">
    <source>
        <dbReference type="ARBA" id="ARBA00006611"/>
    </source>
</evidence>
<evidence type="ECO:0000313" key="5">
    <source>
        <dbReference type="Proteomes" id="UP001484239"/>
    </source>
</evidence>
<dbReference type="RefSeq" id="WP_405287515.1">
    <property type="nucleotide sequence ID" value="NZ_JBBHLI010000013.1"/>
</dbReference>
<organism evidence="4 5">
    <name type="scientific">Gaopeijia maritima</name>
    <dbReference type="NCBI Taxonomy" id="3119007"/>
    <lineage>
        <taxon>Bacteria</taxon>
        <taxon>Pseudomonadati</taxon>
        <taxon>Gemmatimonadota</taxon>
        <taxon>Longimicrobiia</taxon>
        <taxon>Gaopeijiales</taxon>
        <taxon>Gaopeijiaceae</taxon>
        <taxon>Gaopeijia</taxon>
    </lineage>
</organism>
<dbReference type="PANTHER" id="PTHR30486">
    <property type="entry name" value="TWITCHING MOTILITY PROTEIN PILT"/>
    <property type="match status" value="1"/>
</dbReference>
<comment type="similarity">
    <text evidence="1">Belongs to the GSP E family.</text>
</comment>
<comment type="caution">
    <text evidence="4">The sequence shown here is derived from an EMBL/GenBank/DDBJ whole genome shotgun (WGS) entry which is preliminary data.</text>
</comment>
<dbReference type="InterPro" id="IPR003593">
    <property type="entry name" value="AAA+_ATPase"/>
</dbReference>
<protein>
    <submittedName>
        <fullName evidence="4">Type IV pilus twitching motility protein PilT</fullName>
    </submittedName>
</protein>
<dbReference type="SMART" id="SM00382">
    <property type="entry name" value="AAA"/>
    <property type="match status" value="1"/>
</dbReference>
<evidence type="ECO:0000313" key="4">
    <source>
        <dbReference type="EMBL" id="MEK9502676.1"/>
    </source>
</evidence>
<proteinExistence type="inferred from homology"/>